<reference evidence="2" key="2">
    <citation type="submission" date="2020-05" db="UniProtKB">
        <authorList>
            <consortium name="EnsemblMetazoa"/>
        </authorList>
    </citation>
    <scope>IDENTIFICATION</scope>
    <source>
        <strain evidence="2">wikel</strain>
    </source>
</reference>
<dbReference type="VEuPathDB" id="VectorBase:ISCW000543"/>
<dbReference type="AlphaFoldDB" id="B7P3R0"/>
<dbReference type="HOGENOM" id="CLU_1951136_0_0_1"/>
<protein>
    <submittedName>
        <fullName evidence="1 2">Uncharacterized protein</fullName>
    </submittedName>
</protein>
<dbReference type="EnsemblMetazoa" id="ISCW000543-RA">
    <property type="protein sequence ID" value="ISCW000543-PA"/>
    <property type="gene ID" value="ISCW000543"/>
</dbReference>
<accession>B7P3R0</accession>
<proteinExistence type="predicted"/>
<dbReference type="PaxDb" id="6945-B7P3R0"/>
<dbReference type="InParanoid" id="B7P3R0"/>
<evidence type="ECO:0000313" key="1">
    <source>
        <dbReference type="EMBL" id="EEC01232.1"/>
    </source>
</evidence>
<name>B7P3R0_IXOSC</name>
<dbReference type="EMBL" id="ABJB010896557">
    <property type="status" value="NOT_ANNOTATED_CDS"/>
    <property type="molecule type" value="Genomic_DNA"/>
</dbReference>
<dbReference type="EMBL" id="DS630348">
    <property type="protein sequence ID" value="EEC01232.1"/>
    <property type="molecule type" value="Genomic_DNA"/>
</dbReference>
<keyword evidence="3" id="KW-1185">Reference proteome</keyword>
<evidence type="ECO:0000313" key="2">
    <source>
        <dbReference type="EnsemblMetazoa" id="ISCW000543-PA"/>
    </source>
</evidence>
<evidence type="ECO:0000313" key="3">
    <source>
        <dbReference type="Proteomes" id="UP000001555"/>
    </source>
</evidence>
<sequence length="129" mass="14398">MAHLSGLRCPELSQRWQIILSHSARKMECSTLEMFDGSCNFIYFGTFHKRGRRRKTARPSLESLRTLILHDGQRNAHAHCKGVQTTPAEVHPASASACAVFWLCVRGAKLCTCFARSISDNSLVMFSGV</sequence>
<dbReference type="VEuPathDB" id="VectorBase:ISCI000543"/>
<gene>
    <name evidence="1" type="ORF">IscW_ISCW000543</name>
</gene>
<dbReference type="Proteomes" id="UP000001555">
    <property type="component" value="Unassembled WGS sequence"/>
</dbReference>
<reference evidence="1 3" key="1">
    <citation type="submission" date="2008-03" db="EMBL/GenBank/DDBJ databases">
        <title>Annotation of Ixodes scapularis.</title>
        <authorList>
            <consortium name="Ixodes scapularis Genome Project Consortium"/>
            <person name="Caler E."/>
            <person name="Hannick L.I."/>
            <person name="Bidwell S."/>
            <person name="Joardar V."/>
            <person name="Thiagarajan M."/>
            <person name="Amedeo P."/>
            <person name="Galinsky K.J."/>
            <person name="Schobel S."/>
            <person name="Inman J."/>
            <person name="Hostetler J."/>
            <person name="Miller J."/>
            <person name="Hammond M."/>
            <person name="Megy K."/>
            <person name="Lawson D."/>
            <person name="Kodira C."/>
            <person name="Sutton G."/>
            <person name="Meyer J."/>
            <person name="Hill C.A."/>
            <person name="Birren B."/>
            <person name="Nene V."/>
            <person name="Collins F."/>
            <person name="Alarcon-Chaidez F."/>
            <person name="Wikel S."/>
            <person name="Strausberg R."/>
        </authorList>
    </citation>
    <scope>NUCLEOTIDE SEQUENCE [LARGE SCALE GENOMIC DNA]</scope>
    <source>
        <strain evidence="3">Wikel</strain>
        <strain evidence="1">Wikel colony</strain>
    </source>
</reference>
<organism>
    <name type="scientific">Ixodes scapularis</name>
    <name type="common">Black-legged tick</name>
    <name type="synonym">Deer tick</name>
    <dbReference type="NCBI Taxonomy" id="6945"/>
    <lineage>
        <taxon>Eukaryota</taxon>
        <taxon>Metazoa</taxon>
        <taxon>Ecdysozoa</taxon>
        <taxon>Arthropoda</taxon>
        <taxon>Chelicerata</taxon>
        <taxon>Arachnida</taxon>
        <taxon>Acari</taxon>
        <taxon>Parasitiformes</taxon>
        <taxon>Ixodida</taxon>
        <taxon>Ixodoidea</taxon>
        <taxon>Ixodidae</taxon>
        <taxon>Ixodinae</taxon>
        <taxon>Ixodes</taxon>
    </lineage>
</organism>